<accession>A0AB38TL24</accession>
<evidence type="ECO:0000313" key="1">
    <source>
        <dbReference type="EMBL" id="UTU55358.1"/>
    </source>
</evidence>
<dbReference type="EMBL" id="CP088148">
    <property type="protein sequence ID" value="UTU55358.1"/>
    <property type="molecule type" value="Genomic_DNA"/>
</dbReference>
<reference evidence="1 2" key="1">
    <citation type="journal article" date="2022" name="Microbiol. Resour. Announc.">
        <title>Complete Genome Sequence of Mesorhizobium ciceri Strain R30, a Rhizobium Used as a Commercial Inoculant for Chickpea in Argentina.</title>
        <authorList>
            <person name="Foresto E."/>
            <person name="Revale S."/>
            <person name="Primo E."/>
            <person name="Nievas F."/>
            <person name="Carezzano E."/>
            <person name="Puente M."/>
            <person name="Alzari P."/>
            <person name="Mart M."/>
            <person name="Ben-Assaya M."/>
            <person name="Mornico D."/>
            <person name="Santoro M."/>
            <person name="Mart F."/>
            <person name="Giordano W."/>
            <person name="Bogino P."/>
        </authorList>
    </citation>
    <scope>NUCLEOTIDE SEQUENCE [LARGE SCALE GENOMIC DNA]</scope>
    <source>
        <strain evidence="1 2">R30</strain>
    </source>
</reference>
<proteinExistence type="predicted"/>
<dbReference type="RefSeq" id="WP_244507004.1">
    <property type="nucleotide sequence ID" value="NZ_CP088148.1"/>
</dbReference>
<protein>
    <submittedName>
        <fullName evidence="1">Uncharacterized protein</fullName>
    </submittedName>
</protein>
<keyword evidence="1" id="KW-0614">Plasmid</keyword>
<dbReference type="GeneID" id="91564925"/>
<geneLocation type="plasmid" evidence="1 2">
    <name>unnamed</name>
</geneLocation>
<dbReference type="Proteomes" id="UP001060070">
    <property type="component" value="Plasmid unnamed"/>
</dbReference>
<name>A0AB38TL24_9HYPH</name>
<keyword evidence="2" id="KW-1185">Reference proteome</keyword>
<evidence type="ECO:0000313" key="2">
    <source>
        <dbReference type="Proteomes" id="UP001060070"/>
    </source>
</evidence>
<sequence length="53" mass="5808">MAQQRYDLRQEPGRSWTVFDVFTGLTADAWGAPAEGLDMGHADDLVGLRTALT</sequence>
<gene>
    <name evidence="1" type="ORF">LRP29_32145</name>
</gene>
<organism evidence="1 2">
    <name type="scientific">Mesorhizobium ciceri</name>
    <dbReference type="NCBI Taxonomy" id="39645"/>
    <lineage>
        <taxon>Bacteria</taxon>
        <taxon>Pseudomonadati</taxon>
        <taxon>Pseudomonadota</taxon>
        <taxon>Alphaproteobacteria</taxon>
        <taxon>Hyphomicrobiales</taxon>
        <taxon>Phyllobacteriaceae</taxon>
        <taxon>Mesorhizobium</taxon>
    </lineage>
</organism>
<dbReference type="AlphaFoldDB" id="A0AB38TL24"/>